<dbReference type="Proteomes" id="UP000137106">
    <property type="component" value="Genome"/>
</dbReference>
<evidence type="ECO:0000256" key="5">
    <source>
        <dbReference type="ARBA" id="ARBA00022506"/>
    </source>
</evidence>
<dbReference type="EMBL" id="KJ597824">
    <property type="protein sequence ID" value="AIA58690.1"/>
    <property type="molecule type" value="Genomic_RNA"/>
</dbReference>
<evidence type="ECO:0000256" key="7">
    <source>
        <dbReference type="ARBA" id="ARBA00022581"/>
    </source>
</evidence>
<reference evidence="27 33" key="1">
    <citation type="journal article" date="2014" name="Zhonghua Yu Fang Yi Xue Za Zhi">
        <title>Genome sequencing and the molecular evolutionary analysis of a SFTSV isolated from Zhejiang province.</title>
        <authorList>
            <person name="Feng C."/>
            <person name="Zhang L."/>
            <person name="Sun Y."/>
            <person name="Shao B."/>
            <person name="Mao H."/>
            <person name="Jiang J."/>
            <person name="Zhang Y."/>
        </authorList>
    </citation>
    <scope>NUCLEOTIDE SEQUENCE [LARGE SCALE GENOMIC DNA]</scope>
</reference>
<feature type="domain" description="Phlebovirus glycoprotein G2 fusion" evidence="25">
    <location>
        <begin position="563"/>
        <end position="872"/>
    </location>
</feature>
<evidence type="ECO:0000313" key="27">
    <source>
        <dbReference type="EMBL" id="AIA58690.1"/>
    </source>
</evidence>
<reference evidence="32 34" key="2">
    <citation type="journal article" date="2016" name="Sci. Rep.">
        <title>Phylogeographic analysis of severe fever with thrombocytopenia syndrome virus from Zhoushan Islands, China: implication for transmission across the ocean.</title>
        <authorList>
            <person name="Fu Y."/>
            <person name="Li S."/>
            <person name="Zhang Z."/>
            <person name="Man S."/>
            <person name="Li X."/>
            <person name="Zhang W."/>
            <person name="Zhang C."/>
            <person name="Cheng X."/>
        </authorList>
    </citation>
    <scope>NUCLEOTIDE SEQUENCE [LARGE SCALE GENOMIC DNA]</scope>
    <source>
        <strain evidence="30">ZJZHSH-LHZH/China/06/2012</strain>
        <strain evidence="31 35">ZJZHSH-LWL/China/08/2014</strain>
        <strain evidence="28">ZJZHSH-ZLD/China/06/2012</strain>
        <strain evidence="29">ZJZHSH-ZLN/China/06/2012</strain>
    </source>
</reference>
<comment type="similarity">
    <text evidence="22">Belongs to the phlebovirus envelope glycoprotein family.</text>
</comment>
<keyword evidence="7" id="KW-0945">Host-virus interaction</keyword>
<dbReference type="Proteomes" id="UP000132178">
    <property type="component" value="Genome"/>
</dbReference>
<keyword evidence="19" id="KW-1038">Host endoplasmic reticulum</keyword>
<evidence type="ECO:0000256" key="19">
    <source>
        <dbReference type="ARBA" id="ARBA00023184"/>
    </source>
</evidence>
<evidence type="ECO:0000256" key="6">
    <source>
        <dbReference type="ARBA" id="ARBA00022510"/>
    </source>
</evidence>
<keyword evidence="13" id="KW-0946">Virion</keyword>
<evidence type="ECO:0000256" key="4">
    <source>
        <dbReference type="ARBA" id="ARBA00015294"/>
    </source>
</evidence>
<evidence type="ECO:0000256" key="10">
    <source>
        <dbReference type="ARBA" id="ARBA00022729"/>
    </source>
</evidence>
<dbReference type="Pfam" id="PF07243">
    <property type="entry name" value="Phlebovirus_G1"/>
    <property type="match status" value="1"/>
</dbReference>
<evidence type="ECO:0000313" key="28">
    <source>
        <dbReference type="EMBL" id="AMK05823.1"/>
    </source>
</evidence>
<dbReference type="Proteomes" id="UP000118768">
    <property type="component" value="Genome"/>
</dbReference>
<evidence type="ECO:0000259" key="26">
    <source>
        <dbReference type="Pfam" id="PF19019"/>
    </source>
</evidence>
<dbReference type="EMBL" id="KR017856">
    <property type="protein sequence ID" value="AMK05828.1"/>
    <property type="molecule type" value="Genomic_RNA"/>
</dbReference>
<dbReference type="Pfam" id="PF19019">
    <property type="entry name" value="Phlebo_G2_C"/>
    <property type="match status" value="1"/>
</dbReference>
<dbReference type="GO" id="GO:0044167">
    <property type="term" value="C:host cell endoplasmic reticulum membrane"/>
    <property type="evidence" value="ECO:0007669"/>
    <property type="project" value="UniProtKB-SubCell"/>
</dbReference>
<feature type="transmembrane region" description="Helical" evidence="23">
    <location>
        <begin position="453"/>
        <end position="470"/>
    </location>
</feature>
<evidence type="ECO:0000256" key="13">
    <source>
        <dbReference type="ARBA" id="ARBA00022844"/>
    </source>
</evidence>
<keyword evidence="5" id="KW-1168">Fusion of virus membrane with host membrane</keyword>
<dbReference type="Pfam" id="PF07245">
    <property type="entry name" value="Phlebovirus_G2"/>
    <property type="match status" value="1"/>
</dbReference>
<dbReference type="InterPro" id="IPR010826">
    <property type="entry name" value="Phlebovirus_G1"/>
</dbReference>
<dbReference type="Proteomes" id="UP000246887">
    <property type="component" value="Genome"/>
</dbReference>
<evidence type="ECO:0000313" key="31">
    <source>
        <dbReference type="EMBL" id="AMK05835.1"/>
    </source>
</evidence>
<evidence type="ECO:0000256" key="1">
    <source>
        <dbReference type="ARBA" id="ARBA00004244"/>
    </source>
</evidence>
<evidence type="ECO:0000256" key="21">
    <source>
        <dbReference type="ARBA" id="ARBA00031199"/>
    </source>
</evidence>
<evidence type="ECO:0000256" key="23">
    <source>
        <dbReference type="SAM" id="Phobius"/>
    </source>
</evidence>
<proteinExistence type="inferred from homology"/>
<keyword evidence="11" id="KW-1161">Viral attachment to host cell</keyword>
<dbReference type="Gene3D" id="2.60.98.50">
    <property type="match status" value="1"/>
</dbReference>
<keyword evidence="8" id="KW-1162">Viral penetration into host cytoplasm</keyword>
<dbReference type="EMBL" id="KR017851">
    <property type="protein sequence ID" value="AMK05823.1"/>
    <property type="molecule type" value="Genomic_RNA"/>
</dbReference>
<evidence type="ECO:0000313" key="35">
    <source>
        <dbReference type="Proteomes" id="UP000246887"/>
    </source>
</evidence>
<feature type="transmembrane region" description="Helical" evidence="23">
    <location>
        <begin position="1036"/>
        <end position="1058"/>
    </location>
</feature>
<evidence type="ECO:0000313" key="34">
    <source>
        <dbReference type="Proteomes" id="UP000137106"/>
    </source>
</evidence>
<evidence type="ECO:0000313" key="29">
    <source>
        <dbReference type="EMBL" id="AMK05828.1"/>
    </source>
</evidence>
<evidence type="ECO:0000313" key="32">
    <source>
        <dbReference type="Proteomes" id="UP000118768"/>
    </source>
</evidence>
<evidence type="ECO:0000256" key="9">
    <source>
        <dbReference type="ARBA" id="ARBA00022692"/>
    </source>
</evidence>
<dbReference type="GO" id="GO:0044178">
    <property type="term" value="C:host cell Golgi membrane"/>
    <property type="evidence" value="ECO:0007669"/>
    <property type="project" value="UniProtKB-SubCell"/>
</dbReference>
<dbReference type="EMBL" id="KR017857">
    <property type="protein sequence ID" value="AMK05829.1"/>
    <property type="molecule type" value="Genomic_RNA"/>
</dbReference>
<dbReference type="InterPro" id="IPR009878">
    <property type="entry name" value="Phlebovirus_G2_fusion"/>
</dbReference>
<dbReference type="GO" id="GO:0039654">
    <property type="term" value="P:fusion of virus membrane with host endosome membrane"/>
    <property type="evidence" value="ECO:0007669"/>
    <property type="project" value="UniProtKB-KW"/>
</dbReference>
<keyword evidence="17" id="KW-1015">Disulfide bond</keyword>
<keyword evidence="9 23" id="KW-0812">Transmembrane</keyword>
<evidence type="ECO:0000259" key="24">
    <source>
        <dbReference type="Pfam" id="PF07243"/>
    </source>
</evidence>
<evidence type="ECO:0000256" key="16">
    <source>
        <dbReference type="ARBA" id="ARBA00023136"/>
    </source>
</evidence>
<evidence type="ECO:0000256" key="12">
    <source>
        <dbReference type="ARBA" id="ARBA00022812"/>
    </source>
</evidence>
<evidence type="ECO:0000256" key="14">
    <source>
        <dbReference type="ARBA" id="ARBA00022870"/>
    </source>
</evidence>
<dbReference type="GO" id="GO:0019062">
    <property type="term" value="P:virion attachment to host cell"/>
    <property type="evidence" value="ECO:0007669"/>
    <property type="project" value="UniProtKB-KW"/>
</dbReference>
<dbReference type="Proteomes" id="UP000148591">
    <property type="component" value="Genome"/>
</dbReference>
<keyword evidence="20" id="KW-1160">Virus entry into host cell</keyword>
<evidence type="ECO:0000256" key="22">
    <source>
        <dbReference type="ARBA" id="ARBA00033745"/>
    </source>
</evidence>
<dbReference type="InterPro" id="IPR043603">
    <property type="entry name" value="Phlebo_G2_C"/>
</dbReference>
<keyword evidence="15 23" id="KW-1133">Transmembrane helix</keyword>
<evidence type="ECO:0000256" key="17">
    <source>
        <dbReference type="ARBA" id="ARBA00023157"/>
    </source>
</evidence>
<keyword evidence="16 23" id="KW-0472">Membrane</keyword>
<dbReference type="GO" id="GO:0046718">
    <property type="term" value="P:symbiont entry into host cell"/>
    <property type="evidence" value="ECO:0007669"/>
    <property type="project" value="UniProtKB-KW"/>
</dbReference>
<dbReference type="EMBL" id="KR017863">
    <property type="protein sequence ID" value="AMK05835.1"/>
    <property type="molecule type" value="Genomic_RNA"/>
</dbReference>
<keyword evidence="18" id="KW-0325">Glycoprotein</keyword>
<evidence type="ECO:0000256" key="3">
    <source>
        <dbReference type="ARBA" id="ARBA00004563"/>
    </source>
</evidence>
<accession>A0A060A4F1</accession>
<feature type="domain" description="Phlebovirus glycoprotein G2 C-terminal" evidence="26">
    <location>
        <begin position="907"/>
        <end position="1071"/>
    </location>
</feature>
<evidence type="ECO:0000256" key="20">
    <source>
        <dbReference type="ARBA" id="ARBA00023296"/>
    </source>
</evidence>
<keyword evidence="12" id="KW-1040">Host Golgi apparatus</keyword>
<feature type="transmembrane region" description="Helical" evidence="23">
    <location>
        <begin position="477"/>
        <end position="495"/>
    </location>
</feature>
<dbReference type="GO" id="GO:0016020">
    <property type="term" value="C:membrane"/>
    <property type="evidence" value="ECO:0007669"/>
    <property type="project" value="InterPro"/>
</dbReference>
<evidence type="ECO:0000256" key="8">
    <source>
        <dbReference type="ARBA" id="ARBA00022595"/>
    </source>
</evidence>
<keyword evidence="6" id="KW-1170">Fusion of virus membrane with host endosomal membrane</keyword>
<dbReference type="Gene3D" id="2.60.40.3770">
    <property type="match status" value="1"/>
</dbReference>
<evidence type="ECO:0000256" key="18">
    <source>
        <dbReference type="ARBA" id="ARBA00023180"/>
    </source>
</evidence>
<protein>
    <recommendedName>
        <fullName evidence="4">Envelopment polyprotein</fullName>
    </recommendedName>
    <alternativeName>
        <fullName evidence="21">M polyprotein</fullName>
    </alternativeName>
</protein>
<keyword evidence="10" id="KW-0732">Signal</keyword>
<evidence type="ECO:0000313" key="33">
    <source>
        <dbReference type="Proteomes" id="UP000132178"/>
    </source>
</evidence>
<evidence type="ECO:0000256" key="2">
    <source>
        <dbReference type="ARBA" id="ARBA00004482"/>
    </source>
</evidence>
<name>A0A060A4F1_SFTS</name>
<feature type="domain" description="Phlebovirus glycoprotein G1" evidence="24">
    <location>
        <begin position="198"/>
        <end position="555"/>
    </location>
</feature>
<sequence>MMKVIWFSSLICLVIQCSGDTGPIICAGPIHSNKSANIPHLLGYSEKICQIDRLIHVSSWLRNHSQFQGYVGQRGGRSQVSYYPAENSYSRWSGLLSPCDADWLGMLVVKKAKGSDMIVPGPSYKGKVFFERPTFDGYVGWGCGSGKSRTESGELCSSDSGTSSGLLPSDRVLWIGDVACQPMTPIPEETFLELKSFSQSEFPDICKIDGIVFNQCESESLPQPFDVAWMDVGHSHKIIMREHKTKWVQESSSKDFVCYKEGTGPCSESEEKTCKTSGSCRGDMQFCKVAGCEHGEEASEAKCRCSLVHKPGEVVVSYGGMRVRPKCYGFSRMMATLEVNPPEQRIGQCTGCHLECINGGVRLVTLTSELKSATVCASHFCSSATSGKKSTEIQFHSGSLVGKAAIHVKGALVDGTEFTFEGSCMFPDGCDAVDCTFCREFLKNPQCYPAKKWLFIIIVILLGYAGLMLLTNVLKAIGVWGSWVIAPVKLMFAIIKKLMRSVSCLMGKLMDRGRQVIHEEIGENREGNQDDVRIEMVRPRRVRHWMYSPVILTILAIGLTEGCDEMVHADSKLVSCRQGSGNMKECVTTGRALLPAVNPGQEACLHFTAPGSPDSKCLKIKVKRINLKCKKSSSYFVPDARSRCTSVRRCRWAGDCQSGCPSHFTSNSFSDDWAGKMDRAGLGFSGCSDGCGGAACGCFNAAPSCIFWRKWVENPHGIIWKVSPCAAWVPSAVIELTMPSGEVRTFHPMSGIPTQVFKGVSVTYLGSDMEVSGLTDLCEIEELKSKKLALAPCNQAGMGVVGKVGEIQCSSEESARTIKKDGCIWNADLVGIELRVDDAVCYSKITSVEAVANYSAIPTTIGGLRFERSHDSQGKISGSPLDITAIRGSFSVNYRGLRLSLSEITATCTGEVTNVSGCYSCMTGAKVSIKLHSSKNSTAHVRCKGDETAFSVLEGVHSYTVSLSFDHAVVDEQCQLNCGGHESQVTLKGNLIFLDVPKFVDGSYMQTYHSSVPTGANIPSPTDWLNALFGNGLSRWILGVIGVLLGGLALFFLIMSLFKLGTKQVFRSRTKLA</sequence>
<comment type="subcellular location">
    <subcellularLocation>
        <location evidence="1">Host Golgi apparatus membrane</location>
        <topology evidence="1">Single-pass type I membrane protein</topology>
    </subcellularLocation>
    <subcellularLocation>
        <location evidence="2">Host endoplasmic reticulum membrane</location>
        <topology evidence="2">Single-pass type I membrane protein</topology>
    </subcellularLocation>
    <subcellularLocation>
        <location evidence="3">Virion membrane</location>
        <topology evidence="3">Single-pass type I membrane protein</topology>
    </subcellularLocation>
</comment>
<evidence type="ECO:0000313" key="30">
    <source>
        <dbReference type="EMBL" id="AMK05829.1"/>
    </source>
</evidence>
<keyword evidence="14" id="KW-1043">Host membrane</keyword>
<dbReference type="GO" id="GO:0055036">
    <property type="term" value="C:virion membrane"/>
    <property type="evidence" value="ECO:0007669"/>
    <property type="project" value="UniProtKB-SubCell"/>
</dbReference>
<organism evidence="27 33">
    <name type="scientific">Dabie bandavirus</name>
    <name type="common">Severe fever with thrombocytopenia virus</name>
    <name type="synonym">Huaiyangshan banyangvirus</name>
    <dbReference type="NCBI Taxonomy" id="1003835"/>
    <lineage>
        <taxon>Viruses</taxon>
        <taxon>Riboviria</taxon>
        <taxon>Orthornavirae</taxon>
        <taxon>Negarnaviricota</taxon>
        <taxon>Polyploviricotina</taxon>
        <taxon>Bunyaviricetes</taxon>
        <taxon>Hareavirales</taxon>
        <taxon>Phenuiviridae</taxon>
        <taxon>Bandavirus</taxon>
        <taxon>Bandavirus dabieense</taxon>
    </lineage>
</organism>
<evidence type="ECO:0000256" key="11">
    <source>
        <dbReference type="ARBA" id="ARBA00022804"/>
    </source>
</evidence>
<evidence type="ECO:0000256" key="15">
    <source>
        <dbReference type="ARBA" id="ARBA00022989"/>
    </source>
</evidence>
<evidence type="ECO:0000259" key="25">
    <source>
        <dbReference type="Pfam" id="PF07245"/>
    </source>
</evidence>